<feature type="domain" description="NADPH-dependent FMN reductase-like" evidence="1">
    <location>
        <begin position="18"/>
        <end position="153"/>
    </location>
</feature>
<dbReference type="GO" id="GO:0005829">
    <property type="term" value="C:cytosol"/>
    <property type="evidence" value="ECO:0007669"/>
    <property type="project" value="TreeGrafter"/>
</dbReference>
<dbReference type="GO" id="GO:0016491">
    <property type="term" value="F:oxidoreductase activity"/>
    <property type="evidence" value="ECO:0007669"/>
    <property type="project" value="InterPro"/>
</dbReference>
<keyword evidence="3" id="KW-1185">Reference proteome</keyword>
<dbReference type="InterPro" id="IPR005025">
    <property type="entry name" value="FMN_Rdtase-like_dom"/>
</dbReference>
<reference evidence="2 3" key="1">
    <citation type="submission" date="2017-12" db="EMBL/GenBank/DDBJ databases">
        <title>Sequencing the genomes of 1000 Actinobacteria strains.</title>
        <authorList>
            <person name="Klenk H.-P."/>
        </authorList>
    </citation>
    <scope>NUCLEOTIDE SEQUENCE [LARGE SCALE GENOMIC DNA]</scope>
    <source>
        <strain evidence="2 3">DSM 44489</strain>
    </source>
</reference>
<organism evidence="2 3">
    <name type="scientific">Nocardia fluminea</name>
    <dbReference type="NCBI Taxonomy" id="134984"/>
    <lineage>
        <taxon>Bacteria</taxon>
        <taxon>Bacillati</taxon>
        <taxon>Actinomycetota</taxon>
        <taxon>Actinomycetes</taxon>
        <taxon>Mycobacteriales</taxon>
        <taxon>Nocardiaceae</taxon>
        <taxon>Nocardia</taxon>
    </lineage>
</organism>
<comment type="caution">
    <text evidence="2">The sequence shown here is derived from an EMBL/GenBank/DDBJ whole genome shotgun (WGS) entry which is preliminary data.</text>
</comment>
<accession>A0A2N3V857</accession>
<evidence type="ECO:0000313" key="3">
    <source>
        <dbReference type="Proteomes" id="UP000233766"/>
    </source>
</evidence>
<dbReference type="EMBL" id="PJMW01000002">
    <property type="protein sequence ID" value="PKV77801.1"/>
    <property type="molecule type" value="Genomic_DNA"/>
</dbReference>
<dbReference type="GO" id="GO:0010181">
    <property type="term" value="F:FMN binding"/>
    <property type="evidence" value="ECO:0007669"/>
    <property type="project" value="TreeGrafter"/>
</dbReference>
<dbReference type="InterPro" id="IPR029039">
    <property type="entry name" value="Flavoprotein-like_sf"/>
</dbReference>
<protein>
    <submittedName>
        <fullName evidence="2">NAD(P)H-dependent FMN reductase</fullName>
    </submittedName>
</protein>
<proteinExistence type="predicted"/>
<evidence type="ECO:0000259" key="1">
    <source>
        <dbReference type="Pfam" id="PF03358"/>
    </source>
</evidence>
<dbReference type="Proteomes" id="UP000233766">
    <property type="component" value="Unassembled WGS sequence"/>
</dbReference>
<dbReference type="Gene3D" id="3.40.50.360">
    <property type="match status" value="1"/>
</dbReference>
<dbReference type="SUPFAM" id="SSF52218">
    <property type="entry name" value="Flavoproteins"/>
    <property type="match status" value="1"/>
</dbReference>
<gene>
    <name evidence="2" type="ORF">ATK86_2154</name>
</gene>
<dbReference type="PANTHER" id="PTHR30543:SF21">
    <property type="entry name" value="NAD(P)H-DEPENDENT FMN REDUCTASE LOT6"/>
    <property type="match status" value="1"/>
</dbReference>
<dbReference type="AlphaFoldDB" id="A0A2N3V857"/>
<evidence type="ECO:0000313" key="2">
    <source>
        <dbReference type="EMBL" id="PKV77801.1"/>
    </source>
</evidence>
<name>A0A2N3V857_9NOCA</name>
<dbReference type="PANTHER" id="PTHR30543">
    <property type="entry name" value="CHROMATE REDUCTASE"/>
    <property type="match status" value="1"/>
</dbReference>
<dbReference type="Pfam" id="PF03358">
    <property type="entry name" value="FMN_red"/>
    <property type="match status" value="1"/>
</dbReference>
<sequence>MRGTGVDKLGGMNAPLRLEIIVASTRPERFAPVVAGWLVTALGERPEFEVGVLDLRDLELPADLTETPEVEAFRGRLAGADAFVAVTSEYNHGYPASLKTALDSAKYEWRAKPIGFVSYGGLSGGLRAVEQLRQVVAELHMVSVRESVSFAQAKRHFDKTGMTDDAAAIDACDRMLNQLSWWGTTLRAARTVEPYPG</sequence>
<dbReference type="InterPro" id="IPR050712">
    <property type="entry name" value="NAD(P)H-dep_reductase"/>
</dbReference>